<dbReference type="EMBL" id="CAVNYO010000109">
    <property type="protein sequence ID" value="CAK5266590.1"/>
    <property type="molecule type" value="Genomic_DNA"/>
</dbReference>
<keyword evidence="3" id="KW-1185">Reference proteome</keyword>
<dbReference type="AlphaFoldDB" id="A0AAD2JWZ6"/>
<feature type="region of interest" description="Disordered" evidence="1">
    <location>
        <begin position="726"/>
        <end position="801"/>
    </location>
</feature>
<feature type="compositionally biased region" description="Basic residues" evidence="1">
    <location>
        <begin position="762"/>
        <end position="771"/>
    </location>
</feature>
<gene>
    <name evidence="2" type="ORF">MYCIT1_LOCUS8445</name>
</gene>
<dbReference type="Proteomes" id="UP001295794">
    <property type="component" value="Unassembled WGS sequence"/>
</dbReference>
<proteinExistence type="predicted"/>
<comment type="caution">
    <text evidence="2">The sequence shown here is derived from an EMBL/GenBank/DDBJ whole genome shotgun (WGS) entry which is preliminary data.</text>
</comment>
<sequence length="990" mass="108198">MYTTEYIGKKPEKFVSLDWIDIDDLKSFLGAQAHPTPATVNIPLPASPLPNPYGAPMVEEGRASVMDRENLNALSVDFQVIRSLLPPSPTSHDASSMAVASDDEMTDSELDNNDPEAGWVPSDTKWLDRNLTSDSWTNTHKVMAKLTVERIERLTGIPSIWPVPEKLTAFLIDRTKLMESGEELKDGDGNLRTIDALIKNKDQDSWASNTGKGDTSPMVVYTPGGKPIESRRARLDCKVQGGFACRNVNPVLMEGERRGMSTESRDAIRRAQGHDRQNAGSSAEALAIESPGHPDATYAVVCTHAGTKKDHMYFALPSEIDPKIFARVFARCTVSAEDIPSCATIVSPSTGRKGKCNPSIRLALVYNHAEHAHSHPMPVFRKLDYETKAVFKGCIKAFGVVGATVPKVDLGKLFSVCSFSFIHPIFFSGFYKLKLNGLTPGKFSTALNSNTTKRKIIRETKLEEFPDGVDLKGASDLTYSRLLGDIKDLEVTVNDAVTGRAYTIAHLYMNGKDTEDMETATDLLQETKVELTGKPFAFKVFHKGGNLIALNSDMDVAQVIGAVHSFLKRSDPVHSSVSRDTSPSQVAPYCVKLCHTHFKRAILNFAPLVDTKDYKRLLGVVDLKSRQAIDEFTQFVASLGIPKISNWWKHKIDSDWILPCVIKSQSLIPADDWDQADKTTNLNEAQHAWTKARTGIKLSLVEGMESARKLDSQVVRERAVALSSGVDVNPNNGSYQRRARNTTRRANAAAKAHVNKSEGKNSGKKAGKKRGGGGEQLRKSAGTALSNTETMIVSSSSSGRVKTRIVPAKRLPPTETTPAIKPVSVVTAQGTVHLGDDLLLTGEPSGSPIDYSVDFNPAFTPVTLSDEEVNSMISFGNFSVPDLTSMLPMFPCDYDATEPVTLDEYGMPPLPTFYGQPASPLLIDPERRLPSPPRSPSPTAAVSEQTTESSRPVSSPGGRTMGSRKRKIPQPAEPSRASKRQRKAVERLNL</sequence>
<accession>A0AAD2JWZ6</accession>
<organism evidence="2 3">
    <name type="scientific">Mycena citricolor</name>
    <dbReference type="NCBI Taxonomy" id="2018698"/>
    <lineage>
        <taxon>Eukaryota</taxon>
        <taxon>Fungi</taxon>
        <taxon>Dikarya</taxon>
        <taxon>Basidiomycota</taxon>
        <taxon>Agaricomycotina</taxon>
        <taxon>Agaricomycetes</taxon>
        <taxon>Agaricomycetidae</taxon>
        <taxon>Agaricales</taxon>
        <taxon>Marasmiineae</taxon>
        <taxon>Mycenaceae</taxon>
        <taxon>Mycena</taxon>
    </lineage>
</organism>
<name>A0AAD2JWZ6_9AGAR</name>
<reference evidence="2" key="1">
    <citation type="submission" date="2023-11" db="EMBL/GenBank/DDBJ databases">
        <authorList>
            <person name="De Vega J J."/>
            <person name="De Vega J J."/>
        </authorList>
    </citation>
    <scope>NUCLEOTIDE SEQUENCE</scope>
</reference>
<feature type="compositionally biased region" description="Polar residues" evidence="1">
    <location>
        <begin position="940"/>
        <end position="953"/>
    </location>
</feature>
<feature type="compositionally biased region" description="Polar residues" evidence="1">
    <location>
        <begin position="783"/>
        <end position="800"/>
    </location>
</feature>
<evidence type="ECO:0000256" key="1">
    <source>
        <dbReference type="SAM" id="MobiDB-lite"/>
    </source>
</evidence>
<evidence type="ECO:0000313" key="3">
    <source>
        <dbReference type="Proteomes" id="UP001295794"/>
    </source>
</evidence>
<protein>
    <submittedName>
        <fullName evidence="2">Uncharacterized protein</fullName>
    </submittedName>
</protein>
<evidence type="ECO:0000313" key="2">
    <source>
        <dbReference type="EMBL" id="CAK5266590.1"/>
    </source>
</evidence>
<feature type="region of interest" description="Disordered" evidence="1">
    <location>
        <begin position="911"/>
        <end position="990"/>
    </location>
</feature>